<organism evidence="2 3">
    <name type="scientific">Zygosaccharomyces rouxii</name>
    <dbReference type="NCBI Taxonomy" id="4956"/>
    <lineage>
        <taxon>Eukaryota</taxon>
        <taxon>Fungi</taxon>
        <taxon>Dikarya</taxon>
        <taxon>Ascomycota</taxon>
        <taxon>Saccharomycotina</taxon>
        <taxon>Saccharomycetes</taxon>
        <taxon>Saccharomycetales</taxon>
        <taxon>Saccharomycetaceae</taxon>
        <taxon>Zygosaccharomyces</taxon>
    </lineage>
</organism>
<comment type="caution">
    <text evidence="2">The sequence shown here is derived from an EMBL/GenBank/DDBJ whole genome shotgun (WGS) entry which is preliminary data.</text>
</comment>
<dbReference type="EMBL" id="BDGX01000030">
    <property type="protein sequence ID" value="GAV51418.1"/>
    <property type="molecule type" value="Genomic_DNA"/>
</dbReference>
<dbReference type="AlphaFoldDB" id="A0A1Q3A6X6"/>
<reference evidence="2 3" key="1">
    <citation type="submission" date="2016-08" db="EMBL/GenBank/DDBJ databases">
        <title>Draft genome sequence of allopolyploid Zygosaccharomyces rouxii.</title>
        <authorList>
            <person name="Watanabe J."/>
            <person name="Uehara K."/>
            <person name="Mogi Y."/>
            <person name="Tsukioka Y."/>
        </authorList>
    </citation>
    <scope>NUCLEOTIDE SEQUENCE [LARGE SCALE GENOMIC DNA]</scope>
    <source>
        <strain evidence="2 3">NBRC 110957</strain>
    </source>
</reference>
<sequence length="74" mass="8186">MSLSLRSTTTFVPRVACYSTASYSTTTHQSERAPLYQDEPKRESEQDAGRSTKPEVVISSDSDYVESTGGHVRI</sequence>
<proteinExistence type="predicted"/>
<dbReference type="Proteomes" id="UP000187013">
    <property type="component" value="Unassembled WGS sequence"/>
</dbReference>
<evidence type="ECO:0000313" key="3">
    <source>
        <dbReference type="Proteomes" id="UP000187013"/>
    </source>
</evidence>
<protein>
    <submittedName>
        <fullName evidence="2">Uncharacterized protein</fullName>
    </submittedName>
</protein>
<dbReference type="OrthoDB" id="4056530at2759"/>
<feature type="compositionally biased region" description="Basic and acidic residues" evidence="1">
    <location>
        <begin position="38"/>
        <end position="53"/>
    </location>
</feature>
<evidence type="ECO:0000256" key="1">
    <source>
        <dbReference type="SAM" id="MobiDB-lite"/>
    </source>
</evidence>
<name>A0A1Q3A6X6_ZYGRO</name>
<gene>
    <name evidence="2" type="ORF">ZYGR_0AD06010</name>
</gene>
<feature type="region of interest" description="Disordered" evidence="1">
    <location>
        <begin position="22"/>
        <end position="74"/>
    </location>
</feature>
<accession>A0A1Q3A6X6</accession>
<evidence type="ECO:0000313" key="2">
    <source>
        <dbReference type="EMBL" id="GAV51418.1"/>
    </source>
</evidence>